<feature type="compositionally biased region" description="Acidic residues" evidence="1">
    <location>
        <begin position="44"/>
        <end position="55"/>
    </location>
</feature>
<feature type="signal peptide" evidence="3">
    <location>
        <begin position="1"/>
        <end position="27"/>
    </location>
</feature>
<feature type="region of interest" description="Disordered" evidence="1">
    <location>
        <begin position="37"/>
        <end position="147"/>
    </location>
</feature>
<keyword evidence="2" id="KW-0812">Transmembrane</keyword>
<dbReference type="AlphaFoldDB" id="A0A380NZE0"/>
<keyword evidence="2" id="KW-1133">Transmembrane helix</keyword>
<evidence type="ECO:0000256" key="2">
    <source>
        <dbReference type="SAM" id="Phobius"/>
    </source>
</evidence>
<feature type="chain" id="PRO_5016895868" description="LPXTG-motif cell wall anchor domain-containing protein" evidence="3">
    <location>
        <begin position="28"/>
        <end position="581"/>
    </location>
</feature>
<feature type="compositionally biased region" description="Low complexity" evidence="1">
    <location>
        <begin position="109"/>
        <end position="139"/>
    </location>
</feature>
<protein>
    <recommendedName>
        <fullName evidence="6">LPXTG-motif cell wall anchor domain-containing protein</fullName>
    </recommendedName>
</protein>
<reference evidence="4 5" key="1">
    <citation type="submission" date="2018-06" db="EMBL/GenBank/DDBJ databases">
        <authorList>
            <consortium name="Pathogen Informatics"/>
            <person name="Doyle S."/>
        </authorList>
    </citation>
    <scope>NUCLEOTIDE SEQUENCE [LARGE SCALE GENOMIC DNA]</scope>
    <source>
        <strain evidence="4 5">NCTC7807</strain>
    </source>
</reference>
<evidence type="ECO:0008006" key="6">
    <source>
        <dbReference type="Google" id="ProtNLM"/>
    </source>
</evidence>
<feature type="compositionally biased region" description="Low complexity" evidence="1">
    <location>
        <begin position="56"/>
        <end position="66"/>
    </location>
</feature>
<feature type="compositionally biased region" description="Gly residues" evidence="1">
    <location>
        <begin position="500"/>
        <end position="518"/>
    </location>
</feature>
<organism evidence="4 5">
    <name type="scientific">Streptomyces griseus</name>
    <dbReference type="NCBI Taxonomy" id="1911"/>
    <lineage>
        <taxon>Bacteria</taxon>
        <taxon>Bacillati</taxon>
        <taxon>Actinomycetota</taxon>
        <taxon>Actinomycetes</taxon>
        <taxon>Kitasatosporales</taxon>
        <taxon>Streptomycetaceae</taxon>
        <taxon>Streptomyces</taxon>
    </lineage>
</organism>
<feature type="region of interest" description="Disordered" evidence="1">
    <location>
        <begin position="420"/>
        <end position="439"/>
    </location>
</feature>
<name>A0A380NZE0_STRGR</name>
<dbReference type="EMBL" id="UHID01000006">
    <property type="protein sequence ID" value="SUP57584.1"/>
    <property type="molecule type" value="Genomic_DNA"/>
</dbReference>
<evidence type="ECO:0000256" key="3">
    <source>
        <dbReference type="SAM" id="SignalP"/>
    </source>
</evidence>
<dbReference type="RefSeq" id="WP_115068828.1">
    <property type="nucleotide sequence ID" value="NZ_UHID01000006.1"/>
</dbReference>
<feature type="region of interest" description="Disordered" evidence="1">
    <location>
        <begin position="446"/>
        <end position="522"/>
    </location>
</feature>
<gene>
    <name evidence="4" type="ORF">NCTC7807_03255</name>
</gene>
<evidence type="ECO:0000313" key="4">
    <source>
        <dbReference type="EMBL" id="SUP57584.1"/>
    </source>
</evidence>
<evidence type="ECO:0000256" key="1">
    <source>
        <dbReference type="SAM" id="MobiDB-lite"/>
    </source>
</evidence>
<feature type="transmembrane region" description="Helical" evidence="2">
    <location>
        <begin position="551"/>
        <end position="571"/>
    </location>
</feature>
<dbReference type="Proteomes" id="UP000254150">
    <property type="component" value="Unassembled WGS sequence"/>
</dbReference>
<keyword evidence="3" id="KW-0732">Signal</keyword>
<proteinExistence type="predicted"/>
<sequence>MKLKHIGLVAAMAVVGPASLAAAPASAQGAGAVTAPWAVPGAEAGEEDTPAEATEEGTATAVTAEPHSWQSVSPDGEGSAPEPDGSEANEPATQARSPELVDPGRPEAADPAPATVPSTPVPQHARASAEQPAAAQSRPGFRIGPQVSADGVPESFTPGGPAEFTVTVDNTGNPGVPHYAPSVAVSDTTDRFEPGHFTAEVRGEAGDWTPLTAHYEPGSGHHEIALPASAVGADEVRSLDVRITFVEHAPELWFEVAVSGQGMDENGSVVSGTLWYQTRVGTGEDGGEHEEAPVNAGPPVTLEGVPADGFTAGADWTELAVRADNTGLEAVEEYTLALNLVRLPGQGDWFGSTQVEFEVYGPRQDGTEGWQPLDAYTAENLHAYGVGALPLAADEQREVRLRVRFAADVPSGPVALTTFGWQSDESSEEALTSEPRNYVTRVREAVTEGGTDSPDDGEPHAHEPGDGGQPQAGEVSEDGPGAEEPHPVEGEQWTPRPDGTGDGGSSAGGGSGVKGGAGARPATAPQAVLGMAATPLMPAGAQLAATGGDPATTWAVGGAALTVAVGAALLVNGRRRAPSSR</sequence>
<accession>A0A380NZE0</accession>
<evidence type="ECO:0000313" key="5">
    <source>
        <dbReference type="Proteomes" id="UP000254150"/>
    </source>
</evidence>
<keyword evidence="2" id="KW-0472">Membrane</keyword>